<dbReference type="OrthoDB" id="652689at2"/>
<dbReference type="AlphaFoldDB" id="A0A3B7R4S8"/>
<accession>A0A3B7R4S8</accession>
<feature type="signal peptide" evidence="1">
    <location>
        <begin position="1"/>
        <end position="22"/>
    </location>
</feature>
<protein>
    <recommendedName>
        <fullName evidence="4">Conjugal transfer protein TraI</fullName>
    </recommendedName>
</protein>
<organism evidence="2 3">
    <name type="scientific">Hymenobacter oligotrophus</name>
    <dbReference type="NCBI Taxonomy" id="2319843"/>
    <lineage>
        <taxon>Bacteria</taxon>
        <taxon>Pseudomonadati</taxon>
        <taxon>Bacteroidota</taxon>
        <taxon>Cytophagia</taxon>
        <taxon>Cytophagales</taxon>
        <taxon>Hymenobacteraceae</taxon>
        <taxon>Hymenobacter</taxon>
    </lineage>
</organism>
<feature type="chain" id="PRO_5017744045" description="Conjugal transfer protein TraI" evidence="1">
    <location>
        <begin position="23"/>
        <end position="217"/>
    </location>
</feature>
<evidence type="ECO:0000313" key="2">
    <source>
        <dbReference type="EMBL" id="AYA39065.1"/>
    </source>
</evidence>
<sequence length="217" mass="24239">MQKKIILLSLALLGLSATRASAQLVVSAPLLEGQSAVQTGLQKTMKGLEAAANKLVAFGVKEQELTKTFARKNLEQHKEWYDGLLKVSAAVRDYRRVRSIYAKQTQIIQQYSDAINVLRTSPYITPQQLTQMTNVYAQLLGEGANTVADLRTVVSPAMLKMTDAERMEFIDQLDAKITDQLGLVSYFTRRNMLQLRAAQQIEQDRQTLLSFMGASAR</sequence>
<keyword evidence="1" id="KW-0732">Signal</keyword>
<reference evidence="2 3" key="1">
    <citation type="submission" date="2018-09" db="EMBL/GenBank/DDBJ databases">
        <title>Hymenobacter medium sp. nov., isolated from R2A medium.</title>
        <authorList>
            <person name="Yingchao G."/>
        </authorList>
    </citation>
    <scope>NUCLEOTIDE SEQUENCE [LARGE SCALE GENOMIC DNA]</scope>
    <source>
        <strain evidence="3">sh-6</strain>
        <plasmid evidence="2 3">unnamed2</plasmid>
    </source>
</reference>
<geneLocation type="plasmid" evidence="2 3">
    <name>unnamed2</name>
</geneLocation>
<evidence type="ECO:0000313" key="3">
    <source>
        <dbReference type="Proteomes" id="UP000262802"/>
    </source>
</evidence>
<evidence type="ECO:0008006" key="4">
    <source>
        <dbReference type="Google" id="ProtNLM"/>
    </source>
</evidence>
<dbReference type="KEGG" id="hyh:D3Y59_17935"/>
<keyword evidence="2" id="KW-0614">Plasmid</keyword>
<dbReference type="Proteomes" id="UP000262802">
    <property type="component" value="Plasmid unnamed2"/>
</dbReference>
<dbReference type="RefSeq" id="WP_119446591.1">
    <property type="nucleotide sequence ID" value="NZ_CP032319.1"/>
</dbReference>
<name>A0A3B7R4S8_9BACT</name>
<proteinExistence type="predicted"/>
<gene>
    <name evidence="2" type="ORF">D3Y59_17935</name>
</gene>
<dbReference type="EMBL" id="CP032319">
    <property type="protein sequence ID" value="AYA39065.1"/>
    <property type="molecule type" value="Genomic_DNA"/>
</dbReference>
<evidence type="ECO:0000256" key="1">
    <source>
        <dbReference type="SAM" id="SignalP"/>
    </source>
</evidence>
<keyword evidence="3" id="KW-1185">Reference proteome</keyword>